<dbReference type="Gene3D" id="1.10.10.2770">
    <property type="match status" value="1"/>
</dbReference>
<keyword evidence="5" id="KW-0648">Protein biosynthesis</keyword>
<feature type="domain" description="Tr-type G" evidence="9">
    <location>
        <begin position="1"/>
        <end position="174"/>
    </location>
</feature>
<comment type="function">
    <text evidence="7">Translation factor necessary for the incorporation of selenocysteine into proteins. It probably replaces EF-Tu for the insertion of selenocysteine directed by the UGA codon. SelB binds GTP and GDP.</text>
</comment>
<dbReference type="PANTHER" id="PTHR43721">
    <property type="entry name" value="ELONGATION FACTOR TU-RELATED"/>
    <property type="match status" value="1"/>
</dbReference>
<dbReference type="GO" id="GO:0005525">
    <property type="term" value="F:GTP binding"/>
    <property type="evidence" value="ECO:0007669"/>
    <property type="project" value="UniProtKB-KW"/>
</dbReference>
<dbReference type="PANTHER" id="PTHR43721:SF22">
    <property type="entry name" value="ELONGATION FACTOR TU, MITOCHONDRIAL"/>
    <property type="match status" value="1"/>
</dbReference>
<evidence type="ECO:0000256" key="8">
    <source>
        <dbReference type="ARBA" id="ARBA00031615"/>
    </source>
</evidence>
<dbReference type="InterPro" id="IPR027417">
    <property type="entry name" value="P-loop_NTPase"/>
</dbReference>
<dbReference type="Pfam" id="PF00009">
    <property type="entry name" value="GTP_EFTU"/>
    <property type="match status" value="1"/>
</dbReference>
<dbReference type="KEGG" id="cmic:caldi_02390"/>
<dbReference type="SUPFAM" id="SSF50447">
    <property type="entry name" value="Translation proteins"/>
    <property type="match status" value="1"/>
</dbReference>
<dbReference type="CDD" id="cd04171">
    <property type="entry name" value="SelB"/>
    <property type="match status" value="1"/>
</dbReference>
<dbReference type="InterPro" id="IPR009000">
    <property type="entry name" value="Transl_B-barrel_sf"/>
</dbReference>
<dbReference type="PROSITE" id="PS00301">
    <property type="entry name" value="G_TR_1"/>
    <property type="match status" value="1"/>
</dbReference>
<dbReference type="CDD" id="cd15491">
    <property type="entry name" value="selB_III"/>
    <property type="match status" value="1"/>
</dbReference>
<dbReference type="SUPFAM" id="SSF52540">
    <property type="entry name" value="P-loop containing nucleoside triphosphate hydrolases"/>
    <property type="match status" value="1"/>
</dbReference>
<dbReference type="InterPro" id="IPR015191">
    <property type="entry name" value="SelB_WHD4"/>
</dbReference>
<comment type="subcellular location">
    <subcellularLocation>
        <location evidence="1">Cytoplasm</location>
    </subcellularLocation>
</comment>
<dbReference type="InterPro" id="IPR057335">
    <property type="entry name" value="Beta-barrel_SelB"/>
</dbReference>
<dbReference type="NCBIfam" id="TIGR00475">
    <property type="entry name" value="selB"/>
    <property type="match status" value="1"/>
</dbReference>
<gene>
    <name evidence="10" type="ORF">caldi_02390</name>
</gene>
<dbReference type="GO" id="GO:0003924">
    <property type="term" value="F:GTPase activity"/>
    <property type="evidence" value="ECO:0007669"/>
    <property type="project" value="InterPro"/>
</dbReference>
<evidence type="ECO:0000259" key="9">
    <source>
        <dbReference type="PROSITE" id="PS51722"/>
    </source>
</evidence>
<dbReference type="InterPro" id="IPR005225">
    <property type="entry name" value="Small_GTP-bd"/>
</dbReference>
<dbReference type="Pfam" id="PF25461">
    <property type="entry name" value="Beta-barrel_SelB"/>
    <property type="match status" value="1"/>
</dbReference>
<keyword evidence="6" id="KW-0342">GTP-binding</keyword>
<evidence type="ECO:0000256" key="3">
    <source>
        <dbReference type="ARBA" id="ARBA00022490"/>
    </source>
</evidence>
<evidence type="ECO:0000313" key="10">
    <source>
        <dbReference type="EMBL" id="BDG59149.1"/>
    </source>
</evidence>
<dbReference type="AlphaFoldDB" id="A0AA35G8D1"/>
<keyword evidence="10" id="KW-0251">Elongation factor</keyword>
<dbReference type="Pfam" id="PF03144">
    <property type="entry name" value="GTP_EFTU_D2"/>
    <property type="match status" value="1"/>
</dbReference>
<accession>A0AA35G8D1</accession>
<dbReference type="InterPro" id="IPR004161">
    <property type="entry name" value="EFTu-like_2"/>
</dbReference>
<dbReference type="NCBIfam" id="TIGR00231">
    <property type="entry name" value="small_GTP"/>
    <property type="match status" value="1"/>
</dbReference>
<dbReference type="EMBL" id="AP025628">
    <property type="protein sequence ID" value="BDG59149.1"/>
    <property type="molecule type" value="Genomic_DNA"/>
</dbReference>
<evidence type="ECO:0000256" key="6">
    <source>
        <dbReference type="ARBA" id="ARBA00023134"/>
    </source>
</evidence>
<dbReference type="Gene3D" id="3.40.50.300">
    <property type="entry name" value="P-loop containing nucleotide triphosphate hydrolases"/>
    <property type="match status" value="1"/>
</dbReference>
<protein>
    <recommendedName>
        <fullName evidence="2">Selenocysteine-specific elongation factor</fullName>
    </recommendedName>
    <alternativeName>
        <fullName evidence="8">SelB translation factor</fullName>
    </alternativeName>
</protein>
<dbReference type="RefSeq" id="WP_264843264.1">
    <property type="nucleotide sequence ID" value="NZ_AP025628.1"/>
</dbReference>
<dbReference type="CDD" id="cd03696">
    <property type="entry name" value="SelB_II"/>
    <property type="match status" value="1"/>
</dbReference>
<name>A0AA35G8D1_9FIRM</name>
<dbReference type="InterPro" id="IPR015190">
    <property type="entry name" value="Elong_fac_SelB-wing-hlx_typ-2"/>
</dbReference>
<keyword evidence="3" id="KW-0963">Cytoplasm</keyword>
<dbReference type="GO" id="GO:0001514">
    <property type="term" value="P:selenocysteine incorporation"/>
    <property type="evidence" value="ECO:0007669"/>
    <property type="project" value="InterPro"/>
</dbReference>
<dbReference type="Gene3D" id="2.40.30.10">
    <property type="entry name" value="Translation factors"/>
    <property type="match status" value="2"/>
</dbReference>
<dbReference type="InterPro" id="IPR000795">
    <property type="entry name" value="T_Tr_GTP-bd_dom"/>
</dbReference>
<dbReference type="GO" id="GO:0003723">
    <property type="term" value="F:RNA binding"/>
    <property type="evidence" value="ECO:0007669"/>
    <property type="project" value="InterPro"/>
</dbReference>
<dbReference type="SUPFAM" id="SSF50465">
    <property type="entry name" value="EF-Tu/eEF-1alpha/eIF2-gamma C-terminal domain"/>
    <property type="match status" value="1"/>
</dbReference>
<dbReference type="Proteomes" id="UP001163687">
    <property type="component" value="Chromosome"/>
</dbReference>
<proteinExistence type="predicted"/>
<evidence type="ECO:0000256" key="4">
    <source>
        <dbReference type="ARBA" id="ARBA00022741"/>
    </source>
</evidence>
<dbReference type="Gene3D" id="1.10.10.10">
    <property type="entry name" value="Winged helix-like DNA-binding domain superfamily/Winged helix DNA-binding domain"/>
    <property type="match status" value="1"/>
</dbReference>
<dbReference type="InterPro" id="IPR036388">
    <property type="entry name" value="WH-like_DNA-bd_sf"/>
</dbReference>
<dbReference type="GO" id="GO:0005829">
    <property type="term" value="C:cytosol"/>
    <property type="evidence" value="ECO:0007669"/>
    <property type="project" value="TreeGrafter"/>
</dbReference>
<evidence type="ECO:0000256" key="1">
    <source>
        <dbReference type="ARBA" id="ARBA00004496"/>
    </source>
</evidence>
<dbReference type="InterPro" id="IPR036390">
    <property type="entry name" value="WH_DNA-bd_sf"/>
</dbReference>
<evidence type="ECO:0000256" key="7">
    <source>
        <dbReference type="ARBA" id="ARBA00025526"/>
    </source>
</evidence>
<dbReference type="Pfam" id="PF09107">
    <property type="entry name" value="WHD_3rd_SelB"/>
    <property type="match status" value="1"/>
</dbReference>
<dbReference type="PRINTS" id="PR00315">
    <property type="entry name" value="ELONGATNFCT"/>
</dbReference>
<organism evidence="10 11">
    <name type="scientific">Caldinitratiruptor microaerophilus</name>
    <dbReference type="NCBI Taxonomy" id="671077"/>
    <lineage>
        <taxon>Bacteria</taxon>
        <taxon>Bacillati</taxon>
        <taxon>Bacillota</taxon>
        <taxon>Clostridia</taxon>
        <taxon>Eubacteriales</taxon>
        <taxon>Symbiobacteriaceae</taxon>
        <taxon>Caldinitratiruptor</taxon>
    </lineage>
</organism>
<dbReference type="InterPro" id="IPR050055">
    <property type="entry name" value="EF-Tu_GTPase"/>
</dbReference>
<dbReference type="InterPro" id="IPR009001">
    <property type="entry name" value="Transl_elong_EF1A/Init_IF2_C"/>
</dbReference>
<keyword evidence="4" id="KW-0547">Nucleotide-binding</keyword>
<keyword evidence="11" id="KW-1185">Reference proteome</keyword>
<dbReference type="PROSITE" id="PS51722">
    <property type="entry name" value="G_TR_2"/>
    <property type="match status" value="1"/>
</dbReference>
<evidence type="ECO:0000256" key="5">
    <source>
        <dbReference type="ARBA" id="ARBA00022917"/>
    </source>
</evidence>
<dbReference type="GO" id="GO:0003746">
    <property type="term" value="F:translation elongation factor activity"/>
    <property type="evidence" value="ECO:0007669"/>
    <property type="project" value="UniProtKB-KW"/>
</dbReference>
<dbReference type="FunFam" id="3.40.50.300:FF:001064">
    <property type="entry name" value="Selenocysteine-specific translation elongation factor"/>
    <property type="match status" value="1"/>
</dbReference>
<evidence type="ECO:0000313" key="11">
    <source>
        <dbReference type="Proteomes" id="UP001163687"/>
    </source>
</evidence>
<reference evidence="10" key="1">
    <citation type="submission" date="2022-03" db="EMBL/GenBank/DDBJ databases">
        <title>Complete genome sequence of Caldinitratiruptor microaerophilus.</title>
        <authorList>
            <person name="Mukaiyama R."/>
            <person name="Nishiyama T."/>
            <person name="Ueda K."/>
        </authorList>
    </citation>
    <scope>NUCLEOTIDE SEQUENCE</scope>
    <source>
        <strain evidence="10">JCM 16183</strain>
    </source>
</reference>
<evidence type="ECO:0000256" key="2">
    <source>
        <dbReference type="ARBA" id="ARBA00015953"/>
    </source>
</evidence>
<dbReference type="InterPro" id="IPR031157">
    <property type="entry name" value="G_TR_CS"/>
</dbReference>
<dbReference type="Pfam" id="PF09106">
    <property type="entry name" value="WHD_2nd_SelB"/>
    <property type="match status" value="1"/>
</dbReference>
<sequence length="632" mass="69084">MKHLIIGTAGHVDHGKTALIRALTGQDTDRLPEEKARGISIDLGFAQFRLPSGRRASIIDVPGHERFIRNMLAGITGIDLVLLVVAADEGVMPQTREHLDILQLLGIKQGVVVLTKVDLVDAELLDLVREDVAAAVKGTFLEGAPVVPVSSVTGEGLDRLVQIVDGLLEVTEPKDVTSFARMPVDQAFVRPGFGTVVRGTLVSGRIRTGDRLELLPQGLEVRVRGLQVHGEKVEVAEAGQRVGVNLSGVERAEVRRGDVLAEPGVLRPTDTFAGRLHLLASVPRPLRHGARVHLHTGASEVTGRVLLLDRDELEPGDSAFIQFRSEAPLVVGRGDRFIIRSYSPVHTIGGGGVIEPHARYRRHHAPHLEELRAKETGGRTGVIAETLARRGPVPLAEAELARLIGAPADVLAPDLRALEEAGEILALEGGYWVHRRGYAAFVEAARSALEAFYRQWPLRPGLPKEELRRKAVPQADARAFAAVLGRAVAAGELVLDRDRVLLPGREVRLTPAQESLARSLEAAVRAAGFSPPSVAELRDRFPDALTEELILHLQEEGRVVRLPGDLILHADHLREARERTRQFLRTHPTLTVADFRDLLGTTRKYALPILDHFDTQRWTRRTGDERVAGPLL</sequence>
<dbReference type="InterPro" id="IPR004535">
    <property type="entry name" value="Transl_elong_SelB"/>
</dbReference>
<dbReference type="SUPFAM" id="SSF46785">
    <property type="entry name" value="Winged helix' DNA-binding domain"/>
    <property type="match status" value="3"/>
</dbReference>